<organism evidence="3 4">
    <name type="scientific">Rubellimicrobium roseum</name>
    <dbReference type="NCBI Taxonomy" id="687525"/>
    <lineage>
        <taxon>Bacteria</taxon>
        <taxon>Pseudomonadati</taxon>
        <taxon>Pseudomonadota</taxon>
        <taxon>Alphaproteobacteria</taxon>
        <taxon>Rhodobacterales</taxon>
        <taxon>Roseobacteraceae</taxon>
        <taxon>Rubellimicrobium</taxon>
    </lineage>
</organism>
<dbReference type="InterPro" id="IPR011990">
    <property type="entry name" value="TPR-like_helical_dom_sf"/>
</dbReference>
<dbReference type="PROSITE" id="PS51257">
    <property type="entry name" value="PROKAR_LIPOPROTEIN"/>
    <property type="match status" value="1"/>
</dbReference>
<proteinExistence type="predicted"/>
<sequence>MGRTLLCLAALAGLAACGVPGINRAADGVYAPGVAPGGGADPLETGHRLMAAGQHQLALDAYMRAAAEDGLTPDTLAGMGSANLRLGRLGQAERLLREAVEEDPRFVPAWNNLGVLLMEQEKYGEASEVFRRAYAADSGNSDTIRNNLRLALARMQDPFYTGVLEGDQAPTGDLGGQVQLIGVGDEGALRPEDALLAIEPL</sequence>
<keyword evidence="4" id="KW-1185">Reference proteome</keyword>
<dbReference type="SMART" id="SM00028">
    <property type="entry name" value="TPR"/>
    <property type="match status" value="2"/>
</dbReference>
<accession>A0A5C4NB44</accession>
<feature type="chain" id="PRO_5022969686" evidence="2">
    <location>
        <begin position="26"/>
        <end position="201"/>
    </location>
</feature>
<name>A0A5C4NB44_9RHOB</name>
<dbReference type="PANTHER" id="PTHR12558">
    <property type="entry name" value="CELL DIVISION CYCLE 16,23,27"/>
    <property type="match status" value="1"/>
</dbReference>
<reference evidence="3 4" key="1">
    <citation type="submission" date="2019-06" db="EMBL/GenBank/DDBJ databases">
        <authorList>
            <person name="Jiang L."/>
        </authorList>
    </citation>
    <scope>NUCLEOTIDE SEQUENCE [LARGE SCALE GENOMIC DNA]</scope>
    <source>
        <strain evidence="3 4">YIM 48858</strain>
    </source>
</reference>
<feature type="signal peptide" evidence="2">
    <location>
        <begin position="1"/>
        <end position="25"/>
    </location>
</feature>
<dbReference type="OrthoDB" id="495305at2"/>
<feature type="repeat" description="TPR" evidence="1">
    <location>
        <begin position="73"/>
        <end position="106"/>
    </location>
</feature>
<dbReference type="SUPFAM" id="SSF48452">
    <property type="entry name" value="TPR-like"/>
    <property type="match status" value="1"/>
</dbReference>
<evidence type="ECO:0000313" key="4">
    <source>
        <dbReference type="Proteomes" id="UP000305709"/>
    </source>
</evidence>
<evidence type="ECO:0000256" key="2">
    <source>
        <dbReference type="SAM" id="SignalP"/>
    </source>
</evidence>
<dbReference type="AlphaFoldDB" id="A0A5C4NB44"/>
<evidence type="ECO:0000313" key="3">
    <source>
        <dbReference type="EMBL" id="TNC70933.1"/>
    </source>
</evidence>
<dbReference type="Proteomes" id="UP000305709">
    <property type="component" value="Unassembled WGS sequence"/>
</dbReference>
<evidence type="ECO:0000256" key="1">
    <source>
        <dbReference type="PROSITE-ProRule" id="PRU00339"/>
    </source>
</evidence>
<gene>
    <name evidence="3" type="ORF">FHG71_12365</name>
</gene>
<dbReference type="Gene3D" id="1.25.40.10">
    <property type="entry name" value="Tetratricopeptide repeat domain"/>
    <property type="match status" value="1"/>
</dbReference>
<dbReference type="Pfam" id="PF13432">
    <property type="entry name" value="TPR_16"/>
    <property type="match status" value="1"/>
</dbReference>
<dbReference type="RefSeq" id="WP_139081998.1">
    <property type="nucleotide sequence ID" value="NZ_VDFV01000016.1"/>
</dbReference>
<dbReference type="EMBL" id="VDFV01000016">
    <property type="protein sequence ID" value="TNC70933.1"/>
    <property type="molecule type" value="Genomic_DNA"/>
</dbReference>
<dbReference type="PROSITE" id="PS50005">
    <property type="entry name" value="TPR"/>
    <property type="match status" value="2"/>
</dbReference>
<feature type="repeat" description="TPR" evidence="1">
    <location>
        <begin position="107"/>
        <end position="140"/>
    </location>
</feature>
<keyword evidence="2" id="KW-0732">Signal</keyword>
<dbReference type="PANTHER" id="PTHR12558:SF13">
    <property type="entry name" value="CELL DIVISION CYCLE PROTEIN 27 HOMOLOG"/>
    <property type="match status" value="1"/>
</dbReference>
<protein>
    <submittedName>
        <fullName evidence="3">Tetratricopeptide repeat protein</fullName>
    </submittedName>
</protein>
<keyword evidence="1" id="KW-0802">TPR repeat</keyword>
<dbReference type="InterPro" id="IPR019734">
    <property type="entry name" value="TPR_rpt"/>
</dbReference>
<comment type="caution">
    <text evidence="3">The sequence shown here is derived from an EMBL/GenBank/DDBJ whole genome shotgun (WGS) entry which is preliminary data.</text>
</comment>